<dbReference type="InterPro" id="IPR008916">
    <property type="entry name" value="Retrov_capsid_C"/>
</dbReference>
<reference evidence="2" key="1">
    <citation type="submission" date="2019-04" db="EMBL/GenBank/DDBJ databases">
        <title>Genome assembly of Zosterops borbonicus 15179.</title>
        <authorList>
            <person name="Leroy T."/>
            <person name="Anselmetti Y."/>
            <person name="Tilak M.-K."/>
            <person name="Nabholz B."/>
        </authorList>
    </citation>
    <scope>NUCLEOTIDE SEQUENCE</scope>
    <source>
        <strain evidence="2">HGM_15179</strain>
        <tissue evidence="2">Muscle</tissue>
    </source>
</reference>
<dbReference type="GO" id="GO:0016032">
    <property type="term" value="P:viral process"/>
    <property type="evidence" value="ECO:0007669"/>
    <property type="project" value="InterPro"/>
</dbReference>
<proteinExistence type="predicted"/>
<evidence type="ECO:0000313" key="3">
    <source>
        <dbReference type="Proteomes" id="UP000796761"/>
    </source>
</evidence>
<evidence type="ECO:0000259" key="1">
    <source>
        <dbReference type="Pfam" id="PF19317"/>
    </source>
</evidence>
<keyword evidence="3" id="KW-1185">Reference proteome</keyword>
<dbReference type="InterPro" id="IPR045345">
    <property type="entry name" value="Gag_p24_C"/>
</dbReference>
<dbReference type="Pfam" id="PF19317">
    <property type="entry name" value="Gag_p24_C"/>
    <property type="match status" value="1"/>
</dbReference>
<feature type="domain" description="Retroviral nucleocapsid Gag protein p24 C-terminal" evidence="1">
    <location>
        <begin position="80"/>
        <end position="132"/>
    </location>
</feature>
<dbReference type="EMBL" id="SWJQ01001567">
    <property type="protein sequence ID" value="TRZ07923.1"/>
    <property type="molecule type" value="Genomic_DNA"/>
</dbReference>
<dbReference type="SUPFAM" id="SSF47353">
    <property type="entry name" value="Retrovirus capsid dimerization domain-like"/>
    <property type="match status" value="1"/>
</dbReference>
<dbReference type="InterPro" id="IPR008919">
    <property type="entry name" value="Retrov_capsid_N"/>
</dbReference>
<dbReference type="OrthoDB" id="9352756at2759"/>
<dbReference type="Proteomes" id="UP000796761">
    <property type="component" value="Unassembled WGS sequence"/>
</dbReference>
<dbReference type="PANTHER" id="PTHR40389">
    <property type="entry name" value="ENDOGENOUS RETROVIRUS GROUP K MEMBER 24 GAG POLYPROTEIN-RELATED"/>
    <property type="match status" value="1"/>
</dbReference>
<organism evidence="2 3">
    <name type="scientific">Zosterops borbonicus</name>
    <dbReference type="NCBI Taxonomy" id="364589"/>
    <lineage>
        <taxon>Eukaryota</taxon>
        <taxon>Metazoa</taxon>
        <taxon>Chordata</taxon>
        <taxon>Craniata</taxon>
        <taxon>Vertebrata</taxon>
        <taxon>Euteleostomi</taxon>
        <taxon>Archelosauria</taxon>
        <taxon>Archosauria</taxon>
        <taxon>Dinosauria</taxon>
        <taxon>Saurischia</taxon>
        <taxon>Theropoda</taxon>
        <taxon>Coelurosauria</taxon>
        <taxon>Aves</taxon>
        <taxon>Neognathae</taxon>
        <taxon>Neoaves</taxon>
        <taxon>Telluraves</taxon>
        <taxon>Australaves</taxon>
        <taxon>Passeriformes</taxon>
        <taxon>Sylvioidea</taxon>
        <taxon>Zosteropidae</taxon>
        <taxon>Zosterops</taxon>
    </lineage>
</organism>
<evidence type="ECO:0000313" key="2">
    <source>
        <dbReference type="EMBL" id="TRZ07923.1"/>
    </source>
</evidence>
<sequence length="142" mass="15565">MKRKGAETEWKRLAADEASKHQQVGDPLYAIQPDILTGHGAYASPNVQLIYPIVMHQLSQSLALKAILLVPDKKKPLPDASIKQGASESYSQFIDRLAAALKDTPDLTTEVQDKLFCTLAFDNTNSCTRTILAFYTSPGKSS</sequence>
<dbReference type="PANTHER" id="PTHR40389:SF3">
    <property type="entry name" value="IGE-BINDING PROTEIN"/>
    <property type="match status" value="1"/>
</dbReference>
<accession>A0A8K1D971</accession>
<name>A0A8K1D971_9PASS</name>
<dbReference type="Pfam" id="PF00607">
    <property type="entry name" value="Gag_p24"/>
    <property type="match status" value="1"/>
</dbReference>
<comment type="caution">
    <text evidence="2">The sequence shown here is derived from an EMBL/GenBank/DDBJ whole genome shotgun (WGS) entry which is preliminary data.</text>
</comment>
<gene>
    <name evidence="2" type="ORF">HGM15179_019182</name>
</gene>
<dbReference type="Gene3D" id="1.10.1200.30">
    <property type="match status" value="1"/>
</dbReference>
<dbReference type="Gene3D" id="1.10.375.10">
    <property type="entry name" value="Human Immunodeficiency Virus Type 1 Capsid Protein"/>
    <property type="match status" value="1"/>
</dbReference>
<dbReference type="AlphaFoldDB" id="A0A8K1D971"/>
<protein>
    <recommendedName>
        <fullName evidence="1">Retroviral nucleocapsid Gag protein p24 C-terminal domain-containing protein</fullName>
    </recommendedName>
</protein>
<dbReference type="InterPro" id="IPR050195">
    <property type="entry name" value="Primate_lentivir_Gag_pol-like"/>
</dbReference>